<dbReference type="PANTHER" id="PTHR39603">
    <property type="entry name" value="CYANOVIRIN-N DOMAIN-CONTAINING PROTEIN"/>
    <property type="match status" value="1"/>
</dbReference>
<evidence type="ECO:0008006" key="4">
    <source>
        <dbReference type="Google" id="ProtNLM"/>
    </source>
</evidence>
<name>A0ABR4HNJ6_9EURO</name>
<proteinExistence type="predicted"/>
<dbReference type="Proteomes" id="UP001610335">
    <property type="component" value="Unassembled WGS sequence"/>
</dbReference>
<evidence type="ECO:0000313" key="2">
    <source>
        <dbReference type="EMBL" id="KAL2817053.1"/>
    </source>
</evidence>
<keyword evidence="1" id="KW-0732">Signal</keyword>
<dbReference type="EMBL" id="JBFXLS010000095">
    <property type="protein sequence ID" value="KAL2817053.1"/>
    <property type="molecule type" value="Genomic_DNA"/>
</dbReference>
<protein>
    <recommendedName>
        <fullName evidence="4">CVNH domain-containing protein</fullName>
    </recommendedName>
</protein>
<dbReference type="PANTHER" id="PTHR39603:SF1">
    <property type="entry name" value="CYANOVIRIN-N DOMAIN-CONTAINING PROTEIN"/>
    <property type="match status" value="1"/>
</dbReference>
<organism evidence="2 3">
    <name type="scientific">Aspergillus cavernicola</name>
    <dbReference type="NCBI Taxonomy" id="176166"/>
    <lineage>
        <taxon>Eukaryota</taxon>
        <taxon>Fungi</taxon>
        <taxon>Dikarya</taxon>
        <taxon>Ascomycota</taxon>
        <taxon>Pezizomycotina</taxon>
        <taxon>Eurotiomycetes</taxon>
        <taxon>Eurotiomycetidae</taxon>
        <taxon>Eurotiales</taxon>
        <taxon>Aspergillaceae</taxon>
        <taxon>Aspergillus</taxon>
        <taxon>Aspergillus subgen. Nidulantes</taxon>
    </lineage>
</organism>
<evidence type="ECO:0000256" key="1">
    <source>
        <dbReference type="SAM" id="SignalP"/>
    </source>
</evidence>
<reference evidence="2 3" key="1">
    <citation type="submission" date="2024-07" db="EMBL/GenBank/DDBJ databases">
        <title>Section-level genome sequencing and comparative genomics of Aspergillus sections Usti and Cavernicolus.</title>
        <authorList>
            <consortium name="Lawrence Berkeley National Laboratory"/>
            <person name="Nybo J.L."/>
            <person name="Vesth T.C."/>
            <person name="Theobald S."/>
            <person name="Frisvad J.C."/>
            <person name="Larsen T.O."/>
            <person name="Kjaerboelling I."/>
            <person name="Rothschild-Mancinelli K."/>
            <person name="Lyhne E.K."/>
            <person name="Kogle M.E."/>
            <person name="Barry K."/>
            <person name="Clum A."/>
            <person name="Na H."/>
            <person name="Ledsgaard L."/>
            <person name="Lin J."/>
            <person name="Lipzen A."/>
            <person name="Kuo A."/>
            <person name="Riley R."/>
            <person name="Mondo S."/>
            <person name="LaButti K."/>
            <person name="Haridas S."/>
            <person name="Pangalinan J."/>
            <person name="Salamov A.A."/>
            <person name="Simmons B.A."/>
            <person name="Magnuson J.K."/>
            <person name="Chen J."/>
            <person name="Drula E."/>
            <person name="Henrissat B."/>
            <person name="Wiebenga A."/>
            <person name="Lubbers R.J."/>
            <person name="Gomes A.C."/>
            <person name="Makela M.R."/>
            <person name="Stajich J."/>
            <person name="Grigoriev I.V."/>
            <person name="Mortensen U.H."/>
            <person name="De vries R.P."/>
            <person name="Baker S.E."/>
            <person name="Andersen M.R."/>
        </authorList>
    </citation>
    <scope>NUCLEOTIDE SEQUENCE [LARGE SCALE GENOMIC DNA]</scope>
    <source>
        <strain evidence="2 3">CBS 600.67</strain>
    </source>
</reference>
<feature type="chain" id="PRO_5045759561" description="CVNH domain-containing protein" evidence="1">
    <location>
        <begin position="18"/>
        <end position="135"/>
    </location>
</feature>
<accession>A0ABR4HNJ6</accession>
<evidence type="ECO:0000313" key="3">
    <source>
        <dbReference type="Proteomes" id="UP001610335"/>
    </source>
</evidence>
<sequence>MLSTIFISLLTLTSTLAAPTTNTTPLQKRFDLTCQDNGGGYRPVAEAQNCVDFLFNKGTEDCGVPNENSIFCSAGDTVITGSNINNKPGGASSLCRDVAYGAQAIIDSCTNGDGQVAGANAAGGNADLIVSINHR</sequence>
<keyword evidence="3" id="KW-1185">Reference proteome</keyword>
<gene>
    <name evidence="2" type="ORF">BDW59DRAFT_175590</name>
</gene>
<feature type="signal peptide" evidence="1">
    <location>
        <begin position="1"/>
        <end position="17"/>
    </location>
</feature>
<comment type="caution">
    <text evidence="2">The sequence shown here is derived from an EMBL/GenBank/DDBJ whole genome shotgun (WGS) entry which is preliminary data.</text>
</comment>